<evidence type="ECO:0000256" key="12">
    <source>
        <dbReference type="SAM" id="MobiDB-lite"/>
    </source>
</evidence>
<dbReference type="EC" id="2.4.2.-" evidence="11"/>
<keyword evidence="8" id="KW-0539">Nucleus</keyword>
<evidence type="ECO:0000256" key="6">
    <source>
        <dbReference type="ARBA" id="ARBA00023027"/>
    </source>
</evidence>
<comment type="subcellular location">
    <subcellularLocation>
        <location evidence="1">Nucleus</location>
    </subcellularLocation>
</comment>
<dbReference type="GO" id="GO:0005730">
    <property type="term" value="C:nucleolus"/>
    <property type="evidence" value="ECO:0007669"/>
    <property type="project" value="TreeGrafter"/>
</dbReference>
<evidence type="ECO:0000313" key="16">
    <source>
        <dbReference type="Proteomes" id="UP000324632"/>
    </source>
</evidence>
<dbReference type="SUPFAM" id="SSF142921">
    <property type="entry name" value="WGR domain-like"/>
    <property type="match status" value="1"/>
</dbReference>
<dbReference type="InterPro" id="IPR008893">
    <property type="entry name" value="WGR_domain"/>
</dbReference>
<dbReference type="GO" id="GO:0016779">
    <property type="term" value="F:nucleotidyltransferase activity"/>
    <property type="evidence" value="ECO:0007669"/>
    <property type="project" value="UniProtKB-KW"/>
</dbReference>
<evidence type="ECO:0000256" key="9">
    <source>
        <dbReference type="ARBA" id="ARBA00024347"/>
    </source>
</evidence>
<dbReference type="Proteomes" id="UP000324632">
    <property type="component" value="Chromosome 7"/>
</dbReference>
<dbReference type="InterPro" id="IPR036616">
    <property type="entry name" value="Poly(ADP-ribose)pol_reg_dom_sf"/>
</dbReference>
<dbReference type="GO" id="GO:1990404">
    <property type="term" value="F:NAD+-protein mono-ADP-ribosyltransferase activity"/>
    <property type="evidence" value="ECO:0007669"/>
    <property type="project" value="TreeGrafter"/>
</dbReference>
<keyword evidence="6 11" id="KW-0520">NAD</keyword>
<dbReference type="PANTHER" id="PTHR10459">
    <property type="entry name" value="DNA LIGASE"/>
    <property type="match status" value="1"/>
</dbReference>
<dbReference type="SUPFAM" id="SSF47587">
    <property type="entry name" value="Domain of poly(ADP-ribose) polymerase"/>
    <property type="match status" value="1"/>
</dbReference>
<dbReference type="GO" id="GO:0003950">
    <property type="term" value="F:NAD+ poly-ADP-ribosyltransferase activity"/>
    <property type="evidence" value="ECO:0007669"/>
    <property type="project" value="UniProtKB-UniRule"/>
</dbReference>
<dbReference type="GO" id="GO:0006302">
    <property type="term" value="P:double-strand break repair"/>
    <property type="evidence" value="ECO:0007669"/>
    <property type="project" value="TreeGrafter"/>
</dbReference>
<evidence type="ECO:0000256" key="4">
    <source>
        <dbReference type="ARBA" id="ARBA00022695"/>
    </source>
</evidence>
<dbReference type="PROSITE" id="PS51977">
    <property type="entry name" value="WGR"/>
    <property type="match status" value="1"/>
</dbReference>
<dbReference type="InterPro" id="IPR004102">
    <property type="entry name" value="Poly(ADP-ribose)pol_reg_dom"/>
</dbReference>
<comment type="catalytic activity">
    <reaction evidence="10">
        <text>NAD(+) + (ADP-D-ribosyl)n-acceptor = nicotinamide + (ADP-D-ribosyl)n+1-acceptor + H(+).</text>
        <dbReference type="EC" id="2.4.2.30"/>
    </reaction>
</comment>
<evidence type="ECO:0000259" key="14">
    <source>
        <dbReference type="PROSITE" id="PS51977"/>
    </source>
</evidence>
<name>A0A5A9PC79_9TELE</name>
<comment type="caution">
    <text evidence="15">The sequence shown here is derived from an EMBL/GenBank/DDBJ whole genome shotgun (WGS) entry which is preliminary data.</text>
</comment>
<dbReference type="SUPFAM" id="SSF56399">
    <property type="entry name" value="ADP-ribosylation"/>
    <property type="match status" value="1"/>
</dbReference>
<feature type="domain" description="WGR" evidence="14">
    <location>
        <begin position="10"/>
        <end position="108"/>
    </location>
</feature>
<keyword evidence="5" id="KW-0227">DNA damage</keyword>
<evidence type="ECO:0000256" key="8">
    <source>
        <dbReference type="ARBA" id="ARBA00023242"/>
    </source>
</evidence>
<evidence type="ECO:0000313" key="15">
    <source>
        <dbReference type="EMBL" id="KAA0719478.1"/>
    </source>
</evidence>
<keyword evidence="3 11" id="KW-0808">Transferase</keyword>
<reference evidence="15 16" key="1">
    <citation type="journal article" date="2019" name="Mol. Ecol. Resour.">
        <title>Chromosome-level genome assembly of Triplophysa tibetana, a fish adapted to the harsh high-altitude environment of the Tibetan Plateau.</title>
        <authorList>
            <person name="Yang X."/>
            <person name="Liu H."/>
            <person name="Ma Z."/>
            <person name="Zou Y."/>
            <person name="Zou M."/>
            <person name="Mao Y."/>
            <person name="Li X."/>
            <person name="Wang H."/>
            <person name="Chen T."/>
            <person name="Wang W."/>
            <person name="Yang R."/>
        </authorList>
    </citation>
    <scope>NUCLEOTIDE SEQUENCE [LARGE SCALE GENOMIC DNA]</scope>
    <source>
        <strain evidence="15">TTIB1903HZAU</strain>
        <tissue evidence="15">Muscle</tissue>
    </source>
</reference>
<evidence type="ECO:0000256" key="5">
    <source>
        <dbReference type="ARBA" id="ARBA00022763"/>
    </source>
</evidence>
<dbReference type="InterPro" id="IPR036930">
    <property type="entry name" value="WGR_dom_sf"/>
</dbReference>
<organism evidence="15 16">
    <name type="scientific">Triplophysa tibetana</name>
    <dbReference type="NCBI Taxonomy" id="1572043"/>
    <lineage>
        <taxon>Eukaryota</taxon>
        <taxon>Metazoa</taxon>
        <taxon>Chordata</taxon>
        <taxon>Craniata</taxon>
        <taxon>Vertebrata</taxon>
        <taxon>Euteleostomi</taxon>
        <taxon>Actinopterygii</taxon>
        <taxon>Neopterygii</taxon>
        <taxon>Teleostei</taxon>
        <taxon>Ostariophysi</taxon>
        <taxon>Cypriniformes</taxon>
        <taxon>Nemacheilidae</taxon>
        <taxon>Triplophysa</taxon>
    </lineage>
</organism>
<comment type="similarity">
    <text evidence="9">Belongs to the ARTD/PARP family.</text>
</comment>
<keyword evidence="2 11" id="KW-0328">Glycosyltransferase</keyword>
<feature type="domain" description="PARP catalytic" evidence="13">
    <location>
        <begin position="155"/>
        <end position="277"/>
    </location>
</feature>
<evidence type="ECO:0000256" key="1">
    <source>
        <dbReference type="ARBA" id="ARBA00004123"/>
    </source>
</evidence>
<evidence type="ECO:0000256" key="3">
    <source>
        <dbReference type="ARBA" id="ARBA00022679"/>
    </source>
</evidence>
<dbReference type="Pfam" id="PF00644">
    <property type="entry name" value="PARP"/>
    <property type="match status" value="1"/>
</dbReference>
<evidence type="ECO:0000259" key="13">
    <source>
        <dbReference type="PROSITE" id="PS51059"/>
    </source>
</evidence>
<keyword evidence="16" id="KW-1185">Reference proteome</keyword>
<dbReference type="InterPro" id="IPR012317">
    <property type="entry name" value="Poly(ADP-ribose)pol_cat_dom"/>
</dbReference>
<keyword evidence="7" id="KW-0234">DNA repair</keyword>
<dbReference type="Pfam" id="PF05406">
    <property type="entry name" value="WGR"/>
    <property type="match status" value="1"/>
</dbReference>
<dbReference type="PROSITE" id="PS51059">
    <property type="entry name" value="PARP_CATALYTIC"/>
    <property type="match status" value="1"/>
</dbReference>
<dbReference type="AlphaFoldDB" id="A0A5A9PC79"/>
<sequence>MQECKAKIGKAHVYNEGNDVYDVMLNQTNLQFNNNKYYLIQLLQDDNAKVYSVWLRWGRVGKVGQNSLVSCGGNLAEAKDTFKKKAFGMSPSPRRTTASSITRATSHELHGRGRRTPPIIGSEEELKEKIALLEALSDIQNAVKMFQSSIQSDEHPLDRQYHSLKCQLQPLDSDSNEYKVIEKYLQSTHAPTHTDYTMTIMDVFAVEREGEKDDFHSQLDNRMLLWHGSRLSNWVGILSQGLRVAPPEAPITGYMASFKISDGPVVSTVTNMPQWEI</sequence>
<evidence type="ECO:0000256" key="11">
    <source>
        <dbReference type="RuleBase" id="RU362114"/>
    </source>
</evidence>
<feature type="compositionally biased region" description="Low complexity" evidence="12">
    <location>
        <begin position="90"/>
        <end position="104"/>
    </location>
</feature>
<dbReference type="Gene3D" id="1.20.142.10">
    <property type="entry name" value="Poly(ADP-ribose) polymerase, regulatory domain"/>
    <property type="match status" value="1"/>
</dbReference>
<evidence type="ECO:0000256" key="2">
    <source>
        <dbReference type="ARBA" id="ARBA00022676"/>
    </source>
</evidence>
<protein>
    <recommendedName>
        <fullName evidence="11">Poly [ADP-ribose] polymerase</fullName>
        <shortName evidence="11">PARP</shortName>
        <ecNumber evidence="11">2.4.2.-</ecNumber>
    </recommendedName>
</protein>
<dbReference type="Pfam" id="PF02877">
    <property type="entry name" value="PARP_reg"/>
    <property type="match status" value="1"/>
</dbReference>
<dbReference type="InterPro" id="IPR050800">
    <property type="entry name" value="ARTD/PARP"/>
</dbReference>
<accession>A0A5A9PC79</accession>
<gene>
    <name evidence="15" type="ORF">E1301_Tti015985</name>
</gene>
<feature type="region of interest" description="Disordered" evidence="12">
    <location>
        <begin position="86"/>
        <end position="119"/>
    </location>
</feature>
<keyword evidence="4" id="KW-0548">Nucleotidyltransferase</keyword>
<dbReference type="Gene3D" id="3.90.228.10">
    <property type="match status" value="1"/>
</dbReference>
<dbReference type="EMBL" id="SOYY01000007">
    <property type="protein sequence ID" value="KAA0719478.1"/>
    <property type="molecule type" value="Genomic_DNA"/>
</dbReference>
<evidence type="ECO:0000256" key="7">
    <source>
        <dbReference type="ARBA" id="ARBA00023204"/>
    </source>
</evidence>
<evidence type="ECO:0000256" key="10">
    <source>
        <dbReference type="ARBA" id="ARBA00033987"/>
    </source>
</evidence>
<dbReference type="GO" id="GO:0070212">
    <property type="term" value="P:protein poly-ADP-ribosylation"/>
    <property type="evidence" value="ECO:0007669"/>
    <property type="project" value="TreeGrafter"/>
</dbReference>
<dbReference type="PANTHER" id="PTHR10459:SF60">
    <property type="entry name" value="POLY [ADP-RIBOSE] POLYMERASE 2"/>
    <property type="match status" value="1"/>
</dbReference>
<proteinExistence type="inferred from homology"/>
<dbReference type="SMART" id="SM00773">
    <property type="entry name" value="WGR"/>
    <property type="match status" value="1"/>
</dbReference>